<evidence type="ECO:0000313" key="10">
    <source>
        <dbReference type="EMBL" id="KAF3516307.1"/>
    </source>
</evidence>
<dbReference type="Proteomes" id="UP000266723">
    <property type="component" value="Unassembled WGS sequence"/>
</dbReference>
<dbReference type="PANTHER" id="PTHR13227">
    <property type="entry name" value="EUKARYOTIC TRANSLATION INITIATION FACTOR 2A"/>
    <property type="match status" value="1"/>
</dbReference>
<dbReference type="PANTHER" id="PTHR13227:SF0">
    <property type="entry name" value="EUKARYOTIC TRANSLATION INITIATION FACTOR 2A"/>
    <property type="match status" value="1"/>
</dbReference>
<evidence type="ECO:0000256" key="6">
    <source>
        <dbReference type="ARBA" id="ARBA00022845"/>
    </source>
</evidence>
<protein>
    <recommendedName>
        <fullName evidence="2">Eukaryotic translation initiation factor 2A</fullName>
    </recommendedName>
</protein>
<feature type="region of interest" description="Disordered" evidence="8">
    <location>
        <begin position="167"/>
        <end position="247"/>
    </location>
</feature>
<evidence type="ECO:0000256" key="1">
    <source>
        <dbReference type="ARBA" id="ARBA00009573"/>
    </source>
</evidence>
<keyword evidence="6" id="KW-0810">Translation regulation</keyword>
<keyword evidence="7" id="KW-0648">Protein biosynthesis</keyword>
<dbReference type="InterPro" id="IPR011387">
    <property type="entry name" value="TIF2A"/>
</dbReference>
<evidence type="ECO:0000256" key="5">
    <source>
        <dbReference type="ARBA" id="ARBA00022737"/>
    </source>
</evidence>
<keyword evidence="11" id="KW-1185">Reference proteome</keyword>
<dbReference type="InterPro" id="IPR015943">
    <property type="entry name" value="WD40/YVTN_repeat-like_dom_sf"/>
</dbReference>
<comment type="caution">
    <text evidence="10">The sequence shown here is derived from an EMBL/GenBank/DDBJ whole genome shotgun (WGS) entry which is preliminary data.</text>
</comment>
<feature type="compositionally biased region" description="Basic residues" evidence="8">
    <location>
        <begin position="224"/>
        <end position="233"/>
    </location>
</feature>
<dbReference type="InterPro" id="IPR013979">
    <property type="entry name" value="TIF_beta_prop-like"/>
</dbReference>
<dbReference type="Pfam" id="PF08662">
    <property type="entry name" value="eIF2A"/>
    <property type="match status" value="1"/>
</dbReference>
<keyword evidence="5" id="KW-0677">Repeat</keyword>
<evidence type="ECO:0000256" key="4">
    <source>
        <dbReference type="ARBA" id="ARBA00022574"/>
    </source>
</evidence>
<keyword evidence="3" id="KW-0396">Initiation factor</keyword>
<dbReference type="SUPFAM" id="SSF50978">
    <property type="entry name" value="WD40 repeat-like"/>
    <property type="match status" value="1"/>
</dbReference>
<evidence type="ECO:0000256" key="3">
    <source>
        <dbReference type="ARBA" id="ARBA00022540"/>
    </source>
</evidence>
<feature type="compositionally biased region" description="Low complexity" evidence="8">
    <location>
        <begin position="172"/>
        <end position="181"/>
    </location>
</feature>
<reference evidence="10 11" key="1">
    <citation type="journal article" date="2020" name="BMC Genomics">
        <title>Intraspecific diversification of the crop wild relative Brassica cretica Lam. using demographic model selection.</title>
        <authorList>
            <person name="Kioukis A."/>
            <person name="Michalopoulou V.A."/>
            <person name="Briers L."/>
            <person name="Pirintsos S."/>
            <person name="Studholme D.J."/>
            <person name="Pavlidis P."/>
            <person name="Sarris P.F."/>
        </authorList>
    </citation>
    <scope>NUCLEOTIDE SEQUENCE [LARGE SCALE GENOMIC DNA]</scope>
    <source>
        <strain evidence="11">cv. PFS-1207/04</strain>
    </source>
</reference>
<evidence type="ECO:0000256" key="8">
    <source>
        <dbReference type="SAM" id="MobiDB-lite"/>
    </source>
</evidence>
<comment type="similarity">
    <text evidence="1">Belongs to the WD repeat EIF2A family.</text>
</comment>
<organism evidence="10 11">
    <name type="scientific">Brassica cretica</name>
    <name type="common">Mustard</name>
    <dbReference type="NCBI Taxonomy" id="69181"/>
    <lineage>
        <taxon>Eukaryota</taxon>
        <taxon>Viridiplantae</taxon>
        <taxon>Streptophyta</taxon>
        <taxon>Embryophyta</taxon>
        <taxon>Tracheophyta</taxon>
        <taxon>Spermatophyta</taxon>
        <taxon>Magnoliopsida</taxon>
        <taxon>eudicotyledons</taxon>
        <taxon>Gunneridae</taxon>
        <taxon>Pentapetalae</taxon>
        <taxon>rosids</taxon>
        <taxon>malvids</taxon>
        <taxon>Brassicales</taxon>
        <taxon>Brassicaceae</taxon>
        <taxon>Brassiceae</taxon>
        <taxon>Brassica</taxon>
    </lineage>
</organism>
<name>A0ABQ7AQA5_BRACR</name>
<sequence length="247" mass="27586">MPACVTIFDKKCKPLMELGEGPYNTLRWNPKGRILCVAGFGNLPGDMTFWDVVSKKQLGSNKAEWSVTSEWSPDGRYFLTASTAPRRQIDNGYVKTSCYNIEFGILSASVGHSSSEQIEWIKIFNYDGKRYFKKMFERLYQVEWKPESPDRFDEISELLKSVESLKLEEGKSQGQGSSQKKPVASIPTIQRPAAYRPPHAKQAAAIQAELLGVNPEGEMSKNALRNKKKREKKKAAEAAAASGSNNA</sequence>
<evidence type="ECO:0000259" key="9">
    <source>
        <dbReference type="Pfam" id="PF08662"/>
    </source>
</evidence>
<evidence type="ECO:0000256" key="7">
    <source>
        <dbReference type="ARBA" id="ARBA00022917"/>
    </source>
</evidence>
<evidence type="ECO:0000256" key="2">
    <source>
        <dbReference type="ARBA" id="ARBA00013819"/>
    </source>
</evidence>
<feature type="domain" description="Translation initiation factor beta propellor-like" evidence="9">
    <location>
        <begin position="1"/>
        <end position="93"/>
    </location>
</feature>
<dbReference type="Gene3D" id="2.130.10.10">
    <property type="entry name" value="YVTN repeat-like/Quinoprotein amine dehydrogenase"/>
    <property type="match status" value="1"/>
</dbReference>
<keyword evidence="4" id="KW-0853">WD repeat</keyword>
<gene>
    <name evidence="10" type="ORF">DY000_02062556</name>
</gene>
<dbReference type="InterPro" id="IPR036322">
    <property type="entry name" value="WD40_repeat_dom_sf"/>
</dbReference>
<evidence type="ECO:0000313" key="11">
    <source>
        <dbReference type="Proteomes" id="UP000266723"/>
    </source>
</evidence>
<dbReference type="EMBL" id="QGKV02001556">
    <property type="protein sequence ID" value="KAF3516307.1"/>
    <property type="molecule type" value="Genomic_DNA"/>
</dbReference>
<proteinExistence type="inferred from homology"/>
<accession>A0ABQ7AQA5</accession>